<organism evidence="2 3">
    <name type="scientific">Ensete ventricosum</name>
    <name type="common">Abyssinian banana</name>
    <name type="synonym">Musa ensete</name>
    <dbReference type="NCBI Taxonomy" id="4639"/>
    <lineage>
        <taxon>Eukaryota</taxon>
        <taxon>Viridiplantae</taxon>
        <taxon>Streptophyta</taxon>
        <taxon>Embryophyta</taxon>
        <taxon>Tracheophyta</taxon>
        <taxon>Spermatophyta</taxon>
        <taxon>Magnoliopsida</taxon>
        <taxon>Liliopsida</taxon>
        <taxon>Zingiberales</taxon>
        <taxon>Musaceae</taxon>
        <taxon>Ensete</taxon>
    </lineage>
</organism>
<accession>A0A426ZS75</accession>
<name>A0A426ZS75_ENSVE</name>
<proteinExistence type="predicted"/>
<dbReference type="EMBL" id="AMZH03005288">
    <property type="protein sequence ID" value="RRT66798.1"/>
    <property type="molecule type" value="Genomic_DNA"/>
</dbReference>
<dbReference type="AlphaFoldDB" id="A0A426ZS75"/>
<gene>
    <name evidence="2" type="ORF">B296_00004514</name>
</gene>
<dbReference type="Proteomes" id="UP000287651">
    <property type="component" value="Unassembled WGS sequence"/>
</dbReference>
<feature type="compositionally biased region" description="Basic and acidic residues" evidence="1">
    <location>
        <begin position="106"/>
        <end position="115"/>
    </location>
</feature>
<evidence type="ECO:0000313" key="3">
    <source>
        <dbReference type="Proteomes" id="UP000287651"/>
    </source>
</evidence>
<evidence type="ECO:0000256" key="1">
    <source>
        <dbReference type="SAM" id="MobiDB-lite"/>
    </source>
</evidence>
<sequence>MTFPCNDTLSPKSLPLEVSHFISYISGYIHDFTKERTMMLEVFLDYDLRSIAHDRKKEQEKGIHMTLIAIMPSTLMLVLSERGNMFIIGADISRVEINTILMQDGQQHEEVKMGPEKSPLLPTSNLD</sequence>
<reference evidence="2 3" key="1">
    <citation type="journal article" date="2014" name="Agronomy (Basel)">
        <title>A Draft Genome Sequence for Ensete ventricosum, the Drought-Tolerant Tree Against Hunger.</title>
        <authorList>
            <person name="Harrison J."/>
            <person name="Moore K.A."/>
            <person name="Paszkiewicz K."/>
            <person name="Jones T."/>
            <person name="Grant M."/>
            <person name="Ambacheew D."/>
            <person name="Muzemil S."/>
            <person name="Studholme D.J."/>
        </authorList>
    </citation>
    <scope>NUCLEOTIDE SEQUENCE [LARGE SCALE GENOMIC DNA]</scope>
</reference>
<comment type="caution">
    <text evidence="2">The sequence shown here is derived from an EMBL/GenBank/DDBJ whole genome shotgun (WGS) entry which is preliminary data.</text>
</comment>
<feature type="region of interest" description="Disordered" evidence="1">
    <location>
        <begin position="106"/>
        <end position="127"/>
    </location>
</feature>
<protein>
    <submittedName>
        <fullName evidence="2">Uncharacterized protein</fullName>
    </submittedName>
</protein>
<evidence type="ECO:0000313" key="2">
    <source>
        <dbReference type="EMBL" id="RRT66798.1"/>
    </source>
</evidence>